<dbReference type="EMBL" id="WERX01000012">
    <property type="protein sequence ID" value="MDV7694225.1"/>
    <property type="molecule type" value="Genomic_DNA"/>
</dbReference>
<sequence>MSQSLLGIVVLLISLGIVYGGFRYVRSGKRAYASAGVKVDFNKTPAAYGFAPGVIGTIIMLVGVCGIVWSLILL</sequence>
<accession>A0AAP5TAX4</accession>
<dbReference type="EMBL" id="LXND01000058">
    <property type="protein sequence ID" value="OAD63785.1"/>
    <property type="molecule type" value="Genomic_DNA"/>
</dbReference>
<dbReference type="AlphaFoldDB" id="A0AAP5TAX4"/>
<protein>
    <submittedName>
        <fullName evidence="2">Uncharacterized protein</fullName>
    </submittedName>
</protein>
<dbReference type="Proteomes" id="UP000077280">
    <property type="component" value="Unassembled WGS sequence"/>
</dbReference>
<dbReference type="GeneID" id="93382270"/>
<name>A0AAP5TAX4_9LACO</name>
<reference evidence="2" key="2">
    <citation type="submission" date="2019-10" db="EMBL/GenBank/DDBJ databases">
        <title>Malate fermentation in French cider.</title>
        <authorList>
            <person name="Cousin F.J."/>
            <person name="Medina Fernandez S."/>
            <person name="Misery B."/>
            <person name="Laplace J.-M."/>
            <person name="Cretenet M."/>
        </authorList>
    </citation>
    <scope>NUCLEOTIDE SEQUENCE</scope>
    <source>
        <strain evidence="2">UCMA15901</strain>
    </source>
</reference>
<evidence type="ECO:0000313" key="4">
    <source>
        <dbReference type="Proteomes" id="UP000077280"/>
    </source>
</evidence>
<gene>
    <name evidence="3" type="ORF">A7K95_08280</name>
    <name evidence="2" type="ORF">GA842_04845</name>
</gene>
<keyword evidence="1" id="KW-1133">Transmembrane helix</keyword>
<proteinExistence type="predicted"/>
<dbReference type="RefSeq" id="WP_068807088.1">
    <property type="nucleotide sequence ID" value="NZ_CP158977.1"/>
</dbReference>
<evidence type="ECO:0000313" key="2">
    <source>
        <dbReference type="EMBL" id="MDV7694225.1"/>
    </source>
</evidence>
<dbReference type="Proteomes" id="UP001275867">
    <property type="component" value="Unassembled WGS sequence"/>
</dbReference>
<evidence type="ECO:0000313" key="3">
    <source>
        <dbReference type="EMBL" id="OAD63785.1"/>
    </source>
</evidence>
<keyword evidence="4" id="KW-1185">Reference proteome</keyword>
<keyword evidence="1" id="KW-0472">Membrane</keyword>
<organism evidence="2 5">
    <name type="scientific">Pediococcus parvulus</name>
    <dbReference type="NCBI Taxonomy" id="54062"/>
    <lineage>
        <taxon>Bacteria</taxon>
        <taxon>Bacillati</taxon>
        <taxon>Bacillota</taxon>
        <taxon>Bacilli</taxon>
        <taxon>Lactobacillales</taxon>
        <taxon>Lactobacillaceae</taxon>
        <taxon>Pediococcus</taxon>
    </lineage>
</organism>
<feature type="transmembrane region" description="Helical" evidence="1">
    <location>
        <begin position="6"/>
        <end position="25"/>
    </location>
</feature>
<evidence type="ECO:0000313" key="5">
    <source>
        <dbReference type="Proteomes" id="UP001275867"/>
    </source>
</evidence>
<keyword evidence="1" id="KW-0812">Transmembrane</keyword>
<feature type="transmembrane region" description="Helical" evidence="1">
    <location>
        <begin position="46"/>
        <end position="72"/>
    </location>
</feature>
<evidence type="ECO:0000256" key="1">
    <source>
        <dbReference type="SAM" id="Phobius"/>
    </source>
</evidence>
<comment type="caution">
    <text evidence="2">The sequence shown here is derived from an EMBL/GenBank/DDBJ whole genome shotgun (WGS) entry which is preliminary data.</text>
</comment>
<reference evidence="3 4" key="1">
    <citation type="submission" date="2016-05" db="EMBL/GenBank/DDBJ databases">
        <title>Draft genome sequence of Pediococcus parvulus 2.6, a probiotic beta-glucan producer strain.</title>
        <authorList>
            <person name="Mohedano M.L."/>
            <person name="Perez-Ramos A."/>
            <person name="Duenas M.T."/>
            <person name="Lamontanara A."/>
            <person name="Orru L."/>
            <person name="Spano G."/>
            <person name="Capozzi V."/>
            <person name="Lopez P."/>
        </authorList>
    </citation>
    <scope>NUCLEOTIDE SEQUENCE [LARGE SCALE GENOMIC DNA]</scope>
    <source>
        <strain evidence="3 4">2.6</strain>
    </source>
</reference>